<keyword evidence="7" id="KW-1185">Reference proteome</keyword>
<dbReference type="GO" id="GO:0031369">
    <property type="term" value="F:translation initiation factor binding"/>
    <property type="evidence" value="ECO:0007669"/>
    <property type="project" value="TreeGrafter"/>
</dbReference>
<dbReference type="AlphaFoldDB" id="A0AAV9IDZ3"/>
<dbReference type="FunFam" id="3.30.30.170:FF:000001">
    <property type="entry name" value="Eukaryotic translation initiation factor 2 subunit"/>
    <property type="match status" value="1"/>
</dbReference>
<dbReference type="InterPro" id="IPR016190">
    <property type="entry name" value="Transl_init_fac_IF2/IF5_Zn-bd"/>
</dbReference>
<keyword evidence="3" id="KW-0648">Protein biosynthesis</keyword>
<evidence type="ECO:0000256" key="1">
    <source>
        <dbReference type="ARBA" id="ARBA00010397"/>
    </source>
</evidence>
<dbReference type="Gene3D" id="3.30.30.170">
    <property type="match status" value="1"/>
</dbReference>
<dbReference type="PANTHER" id="PTHR23001:SF3">
    <property type="entry name" value="EUKARYOTIC TRANSLATION INITIATION FACTOR 2 SUBUNIT 2"/>
    <property type="match status" value="1"/>
</dbReference>
<organism evidence="6 7">
    <name type="scientific">Galdieria yellowstonensis</name>
    <dbReference type="NCBI Taxonomy" id="3028027"/>
    <lineage>
        <taxon>Eukaryota</taxon>
        <taxon>Rhodophyta</taxon>
        <taxon>Bangiophyceae</taxon>
        <taxon>Galdieriales</taxon>
        <taxon>Galdieriaceae</taxon>
        <taxon>Galdieria</taxon>
    </lineage>
</organism>
<dbReference type="SUPFAM" id="SSF100966">
    <property type="entry name" value="Translation initiation factor 2 beta, aIF2beta, N-terminal domain"/>
    <property type="match status" value="1"/>
</dbReference>
<dbReference type="EMBL" id="JANCYU010000032">
    <property type="protein sequence ID" value="KAK4525603.1"/>
    <property type="molecule type" value="Genomic_DNA"/>
</dbReference>
<accession>A0AAV9IDZ3</accession>
<evidence type="ECO:0000313" key="7">
    <source>
        <dbReference type="Proteomes" id="UP001300502"/>
    </source>
</evidence>
<evidence type="ECO:0000256" key="4">
    <source>
        <dbReference type="SAM" id="MobiDB-lite"/>
    </source>
</evidence>
<reference evidence="6 7" key="1">
    <citation type="submission" date="2022-07" db="EMBL/GenBank/DDBJ databases">
        <title>Genome-wide signatures of adaptation to extreme environments.</title>
        <authorList>
            <person name="Cho C.H."/>
            <person name="Yoon H.S."/>
        </authorList>
    </citation>
    <scope>NUCLEOTIDE SEQUENCE [LARGE SCALE GENOMIC DNA]</scope>
    <source>
        <strain evidence="6 7">108.79 E11</strain>
    </source>
</reference>
<dbReference type="PANTHER" id="PTHR23001">
    <property type="entry name" value="EUKARYOTIC TRANSLATION INITIATION FACTOR"/>
    <property type="match status" value="1"/>
</dbReference>
<dbReference type="GO" id="GO:0005850">
    <property type="term" value="C:eukaryotic translation initiation factor 2 complex"/>
    <property type="evidence" value="ECO:0007669"/>
    <property type="project" value="TreeGrafter"/>
</dbReference>
<dbReference type="SMART" id="SM00653">
    <property type="entry name" value="eIF2B_5"/>
    <property type="match status" value="1"/>
</dbReference>
<comment type="caution">
    <text evidence="6">The sequence shown here is derived from an EMBL/GenBank/DDBJ whole genome shotgun (WGS) entry which is preliminary data.</text>
</comment>
<gene>
    <name evidence="6" type="ORF">GAYE_SCF15G3512</name>
</gene>
<dbReference type="Proteomes" id="UP001300502">
    <property type="component" value="Unassembled WGS sequence"/>
</dbReference>
<dbReference type="InterPro" id="IPR045196">
    <property type="entry name" value="IF2/IF5"/>
</dbReference>
<feature type="region of interest" description="Disordered" evidence="4">
    <location>
        <begin position="1"/>
        <end position="124"/>
    </location>
</feature>
<dbReference type="GO" id="GO:0003743">
    <property type="term" value="F:translation initiation factor activity"/>
    <property type="evidence" value="ECO:0007669"/>
    <property type="project" value="UniProtKB-KW"/>
</dbReference>
<feature type="domain" description="Translation initiation factor IF2/IF5" evidence="5">
    <location>
        <begin position="152"/>
        <end position="263"/>
    </location>
</feature>
<dbReference type="GO" id="GO:0003729">
    <property type="term" value="F:mRNA binding"/>
    <property type="evidence" value="ECO:0007669"/>
    <property type="project" value="TreeGrafter"/>
</dbReference>
<dbReference type="SUPFAM" id="SSF75689">
    <property type="entry name" value="Zinc-binding domain of translation initiation factor 2 beta"/>
    <property type="match status" value="1"/>
</dbReference>
<protein>
    <recommendedName>
        <fullName evidence="5">Translation initiation factor IF2/IF5 domain-containing protein</fullName>
    </recommendedName>
</protein>
<dbReference type="InterPro" id="IPR016189">
    <property type="entry name" value="Transl_init_fac_IF2/IF5_N"/>
</dbReference>
<sequence length="283" mass="32147">MTDPTSAVEHPEHFESQPNLFDPSQKKKKKKSKPVVSDSTPEAQEVAEDLEGLSLGENGKEDNENTSEVEEEDNEDTPAQLNFGKKKKKKKKVTFDDESLPEVQSGANSAEKLEGEESPWSKSDRDYTYQELLRRIFDFLHGKHPSLAGESRKKFTLRPPQIAREGSKKTVFMNFGDICKSIHRQPEHLLAYMSTEMGTTGNLQEGGRLVLKGRFQPKGIENVLRRYILEYVICKSCRSPESTLMRDANTRLYFLQCESCGATRSVTPIRQGYVAQVGRRKRD</sequence>
<dbReference type="InterPro" id="IPR002735">
    <property type="entry name" value="Transl_init_fac_IF2/IF5_dom"/>
</dbReference>
<proteinExistence type="inferred from homology"/>
<evidence type="ECO:0000313" key="6">
    <source>
        <dbReference type="EMBL" id="KAK4525603.1"/>
    </source>
</evidence>
<keyword evidence="2" id="KW-0396">Initiation factor</keyword>
<evidence type="ECO:0000259" key="5">
    <source>
        <dbReference type="SMART" id="SM00653"/>
    </source>
</evidence>
<evidence type="ECO:0000256" key="3">
    <source>
        <dbReference type="ARBA" id="ARBA00022917"/>
    </source>
</evidence>
<evidence type="ECO:0000256" key="2">
    <source>
        <dbReference type="ARBA" id="ARBA00022540"/>
    </source>
</evidence>
<dbReference type="GO" id="GO:0001731">
    <property type="term" value="P:formation of translation preinitiation complex"/>
    <property type="evidence" value="ECO:0007669"/>
    <property type="project" value="TreeGrafter"/>
</dbReference>
<comment type="similarity">
    <text evidence="1">Belongs to the eIF-2-beta/eIF-5 family.</text>
</comment>
<feature type="compositionally biased region" description="Acidic residues" evidence="4">
    <location>
        <begin position="64"/>
        <end position="76"/>
    </location>
</feature>
<dbReference type="Pfam" id="PF01873">
    <property type="entry name" value="eIF-5_eIF-2B"/>
    <property type="match status" value="1"/>
</dbReference>
<name>A0AAV9IDZ3_9RHOD</name>